<dbReference type="AlphaFoldDB" id="A0A4T0IFT1"/>
<evidence type="ECO:0000256" key="14">
    <source>
        <dbReference type="RuleBase" id="RU367007"/>
    </source>
</evidence>
<evidence type="ECO:0000256" key="1">
    <source>
        <dbReference type="ARBA" id="ARBA00004477"/>
    </source>
</evidence>
<dbReference type="Proteomes" id="UP000310689">
    <property type="component" value="Unassembled WGS sequence"/>
</dbReference>
<feature type="transmembrane region" description="Helical" evidence="14">
    <location>
        <begin position="302"/>
        <end position="321"/>
    </location>
</feature>
<gene>
    <name evidence="17" type="ORF">E3P86_03848</name>
</gene>
<keyword evidence="10 14" id="KW-1133">Transmembrane helix</keyword>
<accession>A0A4T0IFT1</accession>
<evidence type="ECO:0000256" key="15">
    <source>
        <dbReference type="SAM" id="MobiDB-lite"/>
    </source>
</evidence>
<keyword evidence="9 14" id="KW-0256">Endoplasmic reticulum</keyword>
<evidence type="ECO:0000256" key="4">
    <source>
        <dbReference type="ARBA" id="ARBA00012839"/>
    </source>
</evidence>
<dbReference type="InterPro" id="IPR016093">
    <property type="entry name" value="MIR_motif"/>
</dbReference>
<dbReference type="InterPro" id="IPR032421">
    <property type="entry name" value="PMT_4TMC"/>
</dbReference>
<comment type="subcellular location">
    <subcellularLocation>
        <location evidence="1 14">Endoplasmic reticulum membrane</location>
        <topology evidence="1 14">Multi-pass membrane protein</topology>
    </subcellularLocation>
</comment>
<dbReference type="Gene3D" id="2.80.10.50">
    <property type="match status" value="1"/>
</dbReference>
<feature type="transmembrane region" description="Helical" evidence="14">
    <location>
        <begin position="166"/>
        <end position="186"/>
    </location>
</feature>
<evidence type="ECO:0000256" key="12">
    <source>
        <dbReference type="ARBA" id="ARBA00045085"/>
    </source>
</evidence>
<dbReference type="GO" id="GO:0004169">
    <property type="term" value="F:dolichyl-phosphate-mannose-protein mannosyltransferase activity"/>
    <property type="evidence" value="ECO:0007669"/>
    <property type="project" value="UniProtKB-UniRule"/>
</dbReference>
<organism evidence="17 18">
    <name type="scientific">Wallemia ichthyophaga</name>
    <dbReference type="NCBI Taxonomy" id="245174"/>
    <lineage>
        <taxon>Eukaryota</taxon>
        <taxon>Fungi</taxon>
        <taxon>Dikarya</taxon>
        <taxon>Basidiomycota</taxon>
        <taxon>Wallemiomycotina</taxon>
        <taxon>Wallemiomycetes</taxon>
        <taxon>Wallemiales</taxon>
        <taxon>Wallemiaceae</taxon>
        <taxon>Wallemia</taxon>
    </lineage>
</organism>
<dbReference type="InterPro" id="IPR036300">
    <property type="entry name" value="MIR_dom_sf"/>
</dbReference>
<dbReference type="Pfam" id="PF16192">
    <property type="entry name" value="PMT_4TMC"/>
    <property type="match status" value="1"/>
</dbReference>
<comment type="similarity">
    <text evidence="3 14">Belongs to the glycosyltransferase 39 family.</text>
</comment>
<feature type="domain" description="MIR" evidence="16">
    <location>
        <begin position="355"/>
        <end position="409"/>
    </location>
</feature>
<evidence type="ECO:0000256" key="11">
    <source>
        <dbReference type="ARBA" id="ARBA00023136"/>
    </source>
</evidence>
<feature type="transmembrane region" description="Helical" evidence="14">
    <location>
        <begin position="198"/>
        <end position="228"/>
    </location>
</feature>
<comment type="catalytic activity">
    <reaction evidence="13 14">
        <text>a di-trans,poly-cis-dolichyl beta-D-mannosyl phosphate + L-seryl-[protein] = 3-O-(alpha-D-mannosyl)-L-seryl-[protein] + a di-trans,poly-cis-dolichyl phosphate + H(+)</text>
        <dbReference type="Rhea" id="RHEA:17377"/>
        <dbReference type="Rhea" id="RHEA-COMP:9863"/>
        <dbReference type="Rhea" id="RHEA-COMP:13546"/>
        <dbReference type="Rhea" id="RHEA-COMP:19498"/>
        <dbReference type="Rhea" id="RHEA-COMP:19501"/>
        <dbReference type="ChEBI" id="CHEBI:15378"/>
        <dbReference type="ChEBI" id="CHEBI:29999"/>
        <dbReference type="ChEBI" id="CHEBI:57683"/>
        <dbReference type="ChEBI" id="CHEBI:58211"/>
        <dbReference type="ChEBI" id="CHEBI:137321"/>
        <dbReference type="EC" id="2.4.1.109"/>
    </reaction>
</comment>
<dbReference type="Pfam" id="PF02815">
    <property type="entry name" value="MIR"/>
    <property type="match status" value="1"/>
</dbReference>
<dbReference type="EMBL" id="SPOI01000337">
    <property type="protein sequence ID" value="TIB28489.1"/>
    <property type="molecule type" value="Genomic_DNA"/>
</dbReference>
<feature type="transmembrane region" description="Helical" evidence="14">
    <location>
        <begin position="248"/>
        <end position="281"/>
    </location>
</feature>
<evidence type="ECO:0000256" key="9">
    <source>
        <dbReference type="ARBA" id="ARBA00022824"/>
    </source>
</evidence>
<feature type="domain" description="MIR" evidence="16">
    <location>
        <begin position="523"/>
        <end position="581"/>
    </location>
</feature>
<feature type="region of interest" description="Disordered" evidence="15">
    <location>
        <begin position="421"/>
        <end position="452"/>
    </location>
</feature>
<feature type="transmembrane region" description="Helical" evidence="14">
    <location>
        <begin position="754"/>
        <end position="774"/>
    </location>
</feature>
<dbReference type="SMART" id="SM00472">
    <property type="entry name" value="MIR"/>
    <property type="match status" value="3"/>
</dbReference>
<dbReference type="PANTHER" id="PTHR10050:SF46">
    <property type="entry name" value="PROTEIN O-MANNOSYL-TRANSFERASE 2"/>
    <property type="match status" value="1"/>
</dbReference>
<feature type="transmembrane region" description="Helical" evidence="14">
    <location>
        <begin position="659"/>
        <end position="677"/>
    </location>
</feature>
<dbReference type="UniPathway" id="UPA00378"/>
<evidence type="ECO:0000256" key="6">
    <source>
        <dbReference type="ARBA" id="ARBA00022679"/>
    </source>
</evidence>
<evidence type="ECO:0000256" key="2">
    <source>
        <dbReference type="ARBA" id="ARBA00004922"/>
    </source>
</evidence>
<dbReference type="Pfam" id="PF02366">
    <property type="entry name" value="PMT"/>
    <property type="match status" value="1"/>
</dbReference>
<keyword evidence="6 14" id="KW-0808">Transferase</keyword>
<evidence type="ECO:0000259" key="16">
    <source>
        <dbReference type="PROSITE" id="PS50919"/>
    </source>
</evidence>
<keyword evidence="5 14" id="KW-0328">Glycosyltransferase</keyword>
<evidence type="ECO:0000256" key="7">
    <source>
        <dbReference type="ARBA" id="ARBA00022692"/>
    </source>
</evidence>
<dbReference type="PROSITE" id="PS50919">
    <property type="entry name" value="MIR"/>
    <property type="match status" value="3"/>
</dbReference>
<feature type="domain" description="MIR" evidence="16">
    <location>
        <begin position="456"/>
        <end position="512"/>
    </location>
</feature>
<evidence type="ECO:0000256" key="3">
    <source>
        <dbReference type="ARBA" id="ARBA00007222"/>
    </source>
</evidence>
<keyword evidence="7 14" id="KW-0812">Transmembrane</keyword>
<evidence type="ECO:0000256" key="8">
    <source>
        <dbReference type="ARBA" id="ARBA00022737"/>
    </source>
</evidence>
<feature type="transmembrane region" description="Helical" evidence="14">
    <location>
        <begin position="697"/>
        <end position="717"/>
    </location>
</feature>
<feature type="transmembrane region" description="Helical" evidence="14">
    <location>
        <begin position="723"/>
        <end position="742"/>
    </location>
</feature>
<proteinExistence type="inferred from homology"/>
<dbReference type="InterPro" id="IPR027005">
    <property type="entry name" value="PMT-like"/>
</dbReference>
<evidence type="ECO:0000256" key="5">
    <source>
        <dbReference type="ARBA" id="ARBA00022676"/>
    </source>
</evidence>
<keyword evidence="11 14" id="KW-0472">Membrane</keyword>
<comment type="caution">
    <text evidence="17">The sequence shown here is derived from an EMBL/GenBank/DDBJ whole genome shotgun (WGS) entry which is preliminary data.</text>
</comment>
<protein>
    <recommendedName>
        <fullName evidence="4 14">Dolichyl-phosphate-mannose--protein mannosyltransferase</fullName>
        <ecNumber evidence="4 14">2.4.1.109</ecNumber>
    </recommendedName>
</protein>
<dbReference type="PANTHER" id="PTHR10050">
    <property type="entry name" value="DOLICHYL-PHOSPHATE-MANNOSE--PROTEIN MANNOSYLTRANSFERASE"/>
    <property type="match status" value="1"/>
</dbReference>
<dbReference type="GO" id="GO:0005789">
    <property type="term" value="C:endoplasmic reticulum membrane"/>
    <property type="evidence" value="ECO:0007669"/>
    <property type="project" value="UniProtKB-SubCell"/>
</dbReference>
<evidence type="ECO:0000313" key="18">
    <source>
        <dbReference type="Proteomes" id="UP000310689"/>
    </source>
</evidence>
<dbReference type="SUPFAM" id="SSF82109">
    <property type="entry name" value="MIR domain"/>
    <property type="match status" value="1"/>
</dbReference>
<evidence type="ECO:0000313" key="17">
    <source>
        <dbReference type="EMBL" id="TIB28489.1"/>
    </source>
</evidence>
<dbReference type="InterPro" id="IPR003342">
    <property type="entry name" value="ArnT-like_N"/>
</dbReference>
<evidence type="ECO:0000256" key="13">
    <source>
        <dbReference type="ARBA" id="ARBA00045102"/>
    </source>
</evidence>
<comment type="pathway">
    <text evidence="2 14">Protein modification; protein glycosylation.</text>
</comment>
<comment type="function">
    <text evidence="14">Transfers mannose from Dol-P-mannose to Ser or Thr residues on proteins.</text>
</comment>
<comment type="catalytic activity">
    <reaction evidence="12 14">
        <text>a di-trans,poly-cis-dolichyl beta-D-mannosyl phosphate + L-threonyl-[protein] = 3-O-(alpha-D-mannosyl)-L-threonyl-[protein] + a di-trans,poly-cis-dolichyl phosphate + H(+)</text>
        <dbReference type="Rhea" id="RHEA:53396"/>
        <dbReference type="Rhea" id="RHEA-COMP:11060"/>
        <dbReference type="Rhea" id="RHEA-COMP:13547"/>
        <dbReference type="Rhea" id="RHEA-COMP:19498"/>
        <dbReference type="Rhea" id="RHEA-COMP:19501"/>
        <dbReference type="ChEBI" id="CHEBI:15378"/>
        <dbReference type="ChEBI" id="CHEBI:30013"/>
        <dbReference type="ChEBI" id="CHEBI:57683"/>
        <dbReference type="ChEBI" id="CHEBI:58211"/>
        <dbReference type="ChEBI" id="CHEBI:137323"/>
        <dbReference type="EC" id="2.4.1.109"/>
    </reaction>
</comment>
<sequence>MDEQLPSFYKMNETMKRRKPQVELETLGGSDVSAPASYDKTDKEHLFVSRRRQVAPPRPRKDGSWFRCADVIPTRDELKPHITPLIYTFLSALTRLLWINYEPSVVWDEAHFGKFGSYYLKRSFYFDVHPPLGKMLVGLAGALSGYNGSFEFKSGEPYPDTLNYGIFRGYLASFGVLIVPLAWYTANELHLSKRSCHLVTLMVLCDTALATISRFILLDSMLLFFTFTTVFFLTKFHNEQHDPFGFDWWMWLILTGLSIGAVCSVKWVGLFVTAVVGLYTVSELWEKLGDVSLPKKTYTQHWLARIACLIFIPVAVYVAAFKAHFMILNHTGSGDAQMSSLFQANLKGNKFYKSPLEIAYGSKVTLKQMGYGGGLLHSHVQNFPLGSLEGQVTCYHYQDDNNQFNVLPSLAQQKVDEATRNAERGELSAGEVGELGERGEQSEDVSQDEGSDKDEIRFLHSGDIIRLQHVPYSRYIHAHDLPAPLSRLDYEVAAFSASREDDTNDNWIVEPVDDVFRGKLTPHDRIHSLTTRLRFRHRNLGCYLRAANRNLPEWGFKQVEVTCTKENDVRDDYTHWNVESHWNDRLPRGKKSLYRTNFLKDFWHLNIAMMMSNNALIPNPDKADILASKPTDWPFLRLGLRMNGWSDHNTKYYLIGNPVVWWCSSVAVMLFVLISGYHVVCERRRVRDVTKRELDHFIYVGMVAFGGWVFHYIPFLIMGRVTYLHHYLPALYFAVLVLALVLDHVVFKRNVSEGVKWFVFAVLALNTLLTFYHFRGVVFGMEGPMSRHKYLGWRSSWNIY</sequence>
<dbReference type="EC" id="2.4.1.109" evidence="4 14"/>
<evidence type="ECO:0000256" key="10">
    <source>
        <dbReference type="ARBA" id="ARBA00022989"/>
    </source>
</evidence>
<feature type="compositionally biased region" description="Acidic residues" evidence="15">
    <location>
        <begin position="442"/>
        <end position="452"/>
    </location>
</feature>
<reference evidence="17 18" key="1">
    <citation type="submission" date="2019-03" db="EMBL/GenBank/DDBJ databases">
        <title>Sequencing 23 genomes of Wallemia ichthyophaga.</title>
        <authorList>
            <person name="Gostincar C."/>
        </authorList>
    </citation>
    <scope>NUCLEOTIDE SEQUENCE [LARGE SCALE GENOMIC DNA]</scope>
    <source>
        <strain evidence="17 18">EXF-6200</strain>
    </source>
</reference>
<keyword evidence="8" id="KW-0677">Repeat</keyword>
<name>A0A4T0IFT1_WALIC</name>